<proteinExistence type="inferred from homology"/>
<evidence type="ECO:0000256" key="5">
    <source>
        <dbReference type="ARBA" id="ARBA00023136"/>
    </source>
</evidence>
<sequence>MELSSEFWWFILIGLGAQLVDGALGMAFGLVSSSVMLSMGLPPAQVSASIHTAEVFTTGASGVSHLAAGNVDKRLFLRLALPGAVGGALGAYVLTQIPGDIIRPLIYLYLLVLAIIILARAAGRWMPKGEIRRVPVLGFFAGLLDASGGGGWGPIATSTLLARGGQARTTIGTVNAAEFVVTLTVSATFLLSMGVQHLQIVAGLLIGGMMAAPVAAILVKRVKERWVLVAVGVLVLGISLFQIGHAVYGQLGR</sequence>
<dbReference type="PANTHER" id="PTHR43701:SF12">
    <property type="entry name" value="MEMBRANE TRANSPORTER PROTEIN YTNM-RELATED"/>
    <property type="match status" value="1"/>
</dbReference>
<dbReference type="PATRIC" id="fig|40324.63.peg.6707"/>
<dbReference type="PANTHER" id="PTHR43701">
    <property type="entry name" value="MEMBRANE TRANSPORTER PROTEIN MJ0441-RELATED"/>
    <property type="match status" value="1"/>
</dbReference>
<name>A0A0F5ZPG2_STEMA</name>
<comment type="subcellular location">
    <subcellularLocation>
        <location evidence="6">Cell membrane</location>
        <topology evidence="6">Multi-pass membrane protein</topology>
    </subcellularLocation>
    <subcellularLocation>
        <location evidence="1">Membrane</location>
        <topology evidence="1">Multi-pass membrane protein</topology>
    </subcellularLocation>
</comment>
<feature type="transmembrane region" description="Helical" evidence="6">
    <location>
        <begin position="6"/>
        <end position="31"/>
    </location>
</feature>
<gene>
    <name evidence="7" type="ORF">VM57_18110</name>
</gene>
<accession>A0A0F5ZPG2</accession>
<evidence type="ECO:0000313" key="7">
    <source>
        <dbReference type="EMBL" id="KKD56870.1"/>
    </source>
</evidence>
<feature type="transmembrane region" description="Helical" evidence="6">
    <location>
        <begin position="200"/>
        <end position="219"/>
    </location>
</feature>
<keyword evidence="3 6" id="KW-0812">Transmembrane</keyword>
<evidence type="ECO:0000256" key="1">
    <source>
        <dbReference type="ARBA" id="ARBA00004141"/>
    </source>
</evidence>
<keyword evidence="6" id="KW-1003">Cell membrane</keyword>
<reference evidence="7 8" key="1">
    <citation type="submission" date="2015-03" db="EMBL/GenBank/DDBJ databases">
        <title>Draft genome of Stenotrophomonas maltophila isolated from urine specimen.</title>
        <authorList>
            <person name="Murugan N."/>
            <person name="Malathi J."/>
            <person name="Umashankar V."/>
            <person name="Madhavan H."/>
        </authorList>
    </citation>
    <scope>NUCLEOTIDE SEQUENCE [LARGE SCALE GENOMIC DNA]</scope>
    <source>
        <strain evidence="7 8">JMNMN1</strain>
    </source>
</reference>
<feature type="transmembrane region" description="Helical" evidence="6">
    <location>
        <begin position="75"/>
        <end position="94"/>
    </location>
</feature>
<dbReference type="RefSeq" id="WP_076739673.1">
    <property type="nucleotide sequence ID" value="NZ_AP021908.1"/>
</dbReference>
<comment type="caution">
    <text evidence="7">The sequence shown here is derived from an EMBL/GenBank/DDBJ whole genome shotgun (WGS) entry which is preliminary data.</text>
</comment>
<evidence type="ECO:0000256" key="3">
    <source>
        <dbReference type="ARBA" id="ARBA00022692"/>
    </source>
</evidence>
<dbReference type="GO" id="GO:0005886">
    <property type="term" value="C:plasma membrane"/>
    <property type="evidence" value="ECO:0007669"/>
    <property type="project" value="UniProtKB-SubCell"/>
</dbReference>
<comment type="similarity">
    <text evidence="2 6">Belongs to the 4-toluene sulfonate uptake permease (TSUP) (TC 2.A.102) family.</text>
</comment>
<dbReference type="InterPro" id="IPR051598">
    <property type="entry name" value="TSUP/Inactive_protease-like"/>
</dbReference>
<evidence type="ECO:0000313" key="8">
    <source>
        <dbReference type="Proteomes" id="UP000243478"/>
    </source>
</evidence>
<evidence type="ECO:0000256" key="6">
    <source>
        <dbReference type="RuleBase" id="RU363041"/>
    </source>
</evidence>
<dbReference type="AlphaFoldDB" id="A0A0F5ZPG2"/>
<dbReference type="Pfam" id="PF01925">
    <property type="entry name" value="TauE"/>
    <property type="match status" value="1"/>
</dbReference>
<evidence type="ECO:0000256" key="2">
    <source>
        <dbReference type="ARBA" id="ARBA00009142"/>
    </source>
</evidence>
<keyword evidence="5 6" id="KW-0472">Membrane</keyword>
<organism evidence="7 8">
    <name type="scientific">Stenotrophomonas maltophilia</name>
    <name type="common">Pseudomonas maltophilia</name>
    <name type="synonym">Xanthomonas maltophilia</name>
    <dbReference type="NCBI Taxonomy" id="40324"/>
    <lineage>
        <taxon>Bacteria</taxon>
        <taxon>Pseudomonadati</taxon>
        <taxon>Pseudomonadota</taxon>
        <taxon>Gammaproteobacteria</taxon>
        <taxon>Lysobacterales</taxon>
        <taxon>Lysobacteraceae</taxon>
        <taxon>Stenotrophomonas</taxon>
        <taxon>Stenotrophomonas maltophilia group</taxon>
    </lineage>
</organism>
<protein>
    <recommendedName>
        <fullName evidence="6">Probable membrane transporter protein</fullName>
    </recommendedName>
</protein>
<evidence type="ECO:0000256" key="4">
    <source>
        <dbReference type="ARBA" id="ARBA00022989"/>
    </source>
</evidence>
<dbReference type="EMBL" id="JZRZ01000028">
    <property type="protein sequence ID" value="KKD56870.1"/>
    <property type="molecule type" value="Genomic_DNA"/>
</dbReference>
<feature type="transmembrane region" description="Helical" evidence="6">
    <location>
        <begin position="226"/>
        <end position="248"/>
    </location>
</feature>
<feature type="transmembrane region" description="Helical" evidence="6">
    <location>
        <begin position="176"/>
        <end position="194"/>
    </location>
</feature>
<dbReference type="eggNOG" id="COG0730">
    <property type="taxonomic scope" value="Bacteria"/>
</dbReference>
<feature type="transmembrane region" description="Helical" evidence="6">
    <location>
        <begin position="106"/>
        <end position="123"/>
    </location>
</feature>
<keyword evidence="4 6" id="KW-1133">Transmembrane helix</keyword>
<dbReference type="Proteomes" id="UP000243478">
    <property type="component" value="Unassembled WGS sequence"/>
</dbReference>
<dbReference type="InterPro" id="IPR002781">
    <property type="entry name" value="TM_pro_TauE-like"/>
</dbReference>